<name>A0AAD2BV74_9RALS</name>
<feature type="transmembrane region" description="Helical" evidence="6">
    <location>
        <begin position="108"/>
        <end position="132"/>
    </location>
</feature>
<keyword evidence="3 6" id="KW-1133">Transmembrane helix</keyword>
<evidence type="ECO:0000259" key="7">
    <source>
        <dbReference type="PROSITE" id="PS50801"/>
    </source>
</evidence>
<evidence type="ECO:0000256" key="3">
    <source>
        <dbReference type="ARBA" id="ARBA00022989"/>
    </source>
</evidence>
<evidence type="ECO:0000313" key="10">
    <source>
        <dbReference type="Proteomes" id="UP001189792"/>
    </source>
</evidence>
<dbReference type="GO" id="GO:0055085">
    <property type="term" value="P:transmembrane transport"/>
    <property type="evidence" value="ECO:0007669"/>
    <property type="project" value="InterPro"/>
</dbReference>
<feature type="transmembrane region" description="Helical" evidence="6">
    <location>
        <begin position="182"/>
        <end position="206"/>
    </location>
</feature>
<reference evidence="8 10" key="1">
    <citation type="submission" date="2023-07" db="EMBL/GenBank/DDBJ databases">
        <authorList>
            <person name="Peeters C."/>
        </authorList>
    </citation>
    <scope>NUCLEOTIDE SEQUENCE</scope>
    <source>
        <strain evidence="9 10">LMG 32965</strain>
        <strain evidence="8">R-77567</strain>
    </source>
</reference>
<dbReference type="InterPro" id="IPR036513">
    <property type="entry name" value="STAS_dom_sf"/>
</dbReference>
<feature type="transmembrane region" description="Helical" evidence="6">
    <location>
        <begin position="336"/>
        <end position="353"/>
    </location>
</feature>
<dbReference type="InterPro" id="IPR011547">
    <property type="entry name" value="SLC26A/SulP_dom"/>
</dbReference>
<sequence length="589" mass="61428">MPPSNEHPAAALQHPESFAPLAAPPQPPQQRVVRDVIAGFSIAGLLLPEAVAYAGIASLPPQAGLIALMCGLVVYSLLGTSRFAIVSATSSSAAVLFATVLSEPGASGATALTMAAALIIATGVLFILAGAARLGGMSDFIARPVLRGFTFGLALTIAIKQLPKILDVAVHHSDTPRVALDLIAGAAGANPYSTALGAVALALLFGLGRWGRIPATLVVIVLAIAAGYWVDWHAHGIAVVGHIDLQNISFGVPDLGRAQWMQSAELGFALMLILYAESYGSIRNFALKHGDSISANRDLVALGCANLLSGLLHGMPVGAGYSATSANEAAGAQSRLAGLCAAAVVALIVWLFLPQLARIPEPVLAAIVIFAVSHSLHPAVFKPYWAWRRDRLVVIAALLAVLVLGVLHGLLAAIGVSLLLTLRKLSEPNVSVLGRLRESHDFVDVSLHPEAKPLPGVLIVRPEVPLFFANTERVLGKVRAMLQQPHEPALRTIMLSLEETPDVDGSAIEGLRIFAAECAARGLQLMLVRLKPRALTVLQRATDNTLRPEMLHELSVDECVQSLAAAPGTPAGAQVDNATASPSAPAPAD</sequence>
<dbReference type="Proteomes" id="UP001190491">
    <property type="component" value="Unassembled WGS sequence"/>
</dbReference>
<keyword evidence="2 6" id="KW-0812">Transmembrane</keyword>
<keyword evidence="10" id="KW-1185">Reference proteome</keyword>
<dbReference type="Proteomes" id="UP001189792">
    <property type="component" value="Unassembled WGS sequence"/>
</dbReference>
<feature type="transmembrane region" description="Helical" evidence="6">
    <location>
        <begin position="362"/>
        <end position="380"/>
    </location>
</feature>
<organism evidence="8 11">
    <name type="scientific">Ralstonia flatus</name>
    <dbReference type="NCBI Taxonomy" id="3058601"/>
    <lineage>
        <taxon>Bacteria</taxon>
        <taxon>Pseudomonadati</taxon>
        <taxon>Pseudomonadota</taxon>
        <taxon>Betaproteobacteria</taxon>
        <taxon>Burkholderiales</taxon>
        <taxon>Burkholderiaceae</taxon>
        <taxon>Ralstonia</taxon>
    </lineage>
</organism>
<dbReference type="PANTHER" id="PTHR11814">
    <property type="entry name" value="SULFATE TRANSPORTER"/>
    <property type="match status" value="1"/>
</dbReference>
<feature type="transmembrane region" description="Helical" evidence="6">
    <location>
        <begin position="36"/>
        <end position="56"/>
    </location>
</feature>
<dbReference type="Gene3D" id="3.30.750.24">
    <property type="entry name" value="STAS domain"/>
    <property type="match status" value="1"/>
</dbReference>
<dbReference type="EMBL" id="CAUDKO010000002">
    <property type="protein sequence ID" value="CAJ0855453.1"/>
    <property type="molecule type" value="Genomic_DNA"/>
</dbReference>
<feature type="domain" description="STAS" evidence="7">
    <location>
        <begin position="447"/>
        <end position="563"/>
    </location>
</feature>
<evidence type="ECO:0000313" key="11">
    <source>
        <dbReference type="Proteomes" id="UP001190491"/>
    </source>
</evidence>
<feature type="transmembrane region" description="Helical" evidence="6">
    <location>
        <begin position="213"/>
        <end position="230"/>
    </location>
</feature>
<comment type="subcellular location">
    <subcellularLocation>
        <location evidence="1">Membrane</location>
        <topology evidence="1">Multi-pass membrane protein</topology>
    </subcellularLocation>
</comment>
<evidence type="ECO:0000313" key="8">
    <source>
        <dbReference type="EMBL" id="CAJ0855453.1"/>
    </source>
</evidence>
<feature type="transmembrane region" description="Helical" evidence="6">
    <location>
        <begin position="144"/>
        <end position="162"/>
    </location>
</feature>
<evidence type="ECO:0000256" key="2">
    <source>
        <dbReference type="ARBA" id="ARBA00022692"/>
    </source>
</evidence>
<protein>
    <submittedName>
        <fullName evidence="8">Sulfate transporter</fullName>
    </submittedName>
</protein>
<evidence type="ECO:0000256" key="1">
    <source>
        <dbReference type="ARBA" id="ARBA00004141"/>
    </source>
</evidence>
<dbReference type="CDD" id="cd07042">
    <property type="entry name" value="STAS_SulP_like_sulfate_transporter"/>
    <property type="match status" value="1"/>
</dbReference>
<feature type="transmembrane region" description="Helical" evidence="6">
    <location>
        <begin position="299"/>
        <end position="316"/>
    </location>
</feature>
<feature type="transmembrane region" description="Helical" evidence="6">
    <location>
        <begin position="392"/>
        <end position="420"/>
    </location>
</feature>
<evidence type="ECO:0000256" key="4">
    <source>
        <dbReference type="ARBA" id="ARBA00023136"/>
    </source>
</evidence>
<dbReference type="Pfam" id="PF00916">
    <property type="entry name" value="Sulfate_transp"/>
    <property type="match status" value="1"/>
</dbReference>
<dbReference type="InterPro" id="IPR002645">
    <property type="entry name" value="STAS_dom"/>
</dbReference>
<feature type="transmembrane region" description="Helical" evidence="6">
    <location>
        <begin position="62"/>
        <end position="78"/>
    </location>
</feature>
<dbReference type="Pfam" id="PF01740">
    <property type="entry name" value="STAS"/>
    <property type="match status" value="1"/>
</dbReference>
<dbReference type="AlphaFoldDB" id="A0AAD2BV74"/>
<dbReference type="GO" id="GO:0016020">
    <property type="term" value="C:membrane"/>
    <property type="evidence" value="ECO:0007669"/>
    <property type="project" value="UniProtKB-SubCell"/>
</dbReference>
<feature type="region of interest" description="Disordered" evidence="5">
    <location>
        <begin position="567"/>
        <end position="589"/>
    </location>
</feature>
<dbReference type="SUPFAM" id="SSF52091">
    <property type="entry name" value="SpoIIaa-like"/>
    <property type="match status" value="1"/>
</dbReference>
<dbReference type="InterPro" id="IPR001902">
    <property type="entry name" value="SLC26A/SulP_fam"/>
</dbReference>
<evidence type="ECO:0000256" key="6">
    <source>
        <dbReference type="SAM" id="Phobius"/>
    </source>
</evidence>
<keyword evidence="4 6" id="KW-0472">Membrane</keyword>
<dbReference type="RefSeq" id="WP_206273100.1">
    <property type="nucleotide sequence ID" value="NZ_CAUDKO010000002.1"/>
</dbReference>
<dbReference type="PROSITE" id="PS50801">
    <property type="entry name" value="STAS"/>
    <property type="match status" value="1"/>
</dbReference>
<proteinExistence type="predicted"/>
<gene>
    <name evidence="9" type="ORF">R77564_01099</name>
    <name evidence="8" type="ORF">R77567_01003</name>
</gene>
<evidence type="ECO:0000313" key="9">
    <source>
        <dbReference type="EMBL" id="CAJ0864392.1"/>
    </source>
</evidence>
<comment type="caution">
    <text evidence="8">The sequence shown here is derived from an EMBL/GenBank/DDBJ whole genome shotgun (WGS) entry which is preliminary data.</text>
</comment>
<accession>A0AAD2BV74</accession>
<dbReference type="EMBL" id="CAUDLI010000002">
    <property type="protein sequence ID" value="CAJ0864392.1"/>
    <property type="molecule type" value="Genomic_DNA"/>
</dbReference>
<evidence type="ECO:0000256" key="5">
    <source>
        <dbReference type="SAM" id="MobiDB-lite"/>
    </source>
</evidence>